<organism evidence="2 6">
    <name type="scientific">Rotaria magnacalcarata</name>
    <dbReference type="NCBI Taxonomy" id="392030"/>
    <lineage>
        <taxon>Eukaryota</taxon>
        <taxon>Metazoa</taxon>
        <taxon>Spiralia</taxon>
        <taxon>Gnathifera</taxon>
        <taxon>Rotifera</taxon>
        <taxon>Eurotatoria</taxon>
        <taxon>Bdelloidea</taxon>
        <taxon>Philodinida</taxon>
        <taxon>Philodinidae</taxon>
        <taxon>Rotaria</taxon>
    </lineage>
</organism>
<evidence type="ECO:0000313" key="5">
    <source>
        <dbReference type="Proteomes" id="UP000663866"/>
    </source>
</evidence>
<dbReference type="Proteomes" id="UP000663856">
    <property type="component" value="Unassembled WGS sequence"/>
</dbReference>
<dbReference type="AlphaFoldDB" id="A0A816ZCC3"/>
<dbReference type="Proteomes" id="UP000663866">
    <property type="component" value="Unassembled WGS sequence"/>
</dbReference>
<protein>
    <recommendedName>
        <fullName evidence="7">MULE transposase domain-containing protein</fullName>
    </recommendedName>
</protein>
<reference evidence="2" key="1">
    <citation type="submission" date="2021-02" db="EMBL/GenBank/DDBJ databases">
        <authorList>
            <person name="Nowell W R."/>
        </authorList>
    </citation>
    <scope>NUCLEOTIDE SEQUENCE</scope>
</reference>
<proteinExistence type="predicted"/>
<evidence type="ECO:0000313" key="6">
    <source>
        <dbReference type="Proteomes" id="UP000663887"/>
    </source>
</evidence>
<gene>
    <name evidence="4" type="ORF">OVN521_LOCUS11135</name>
    <name evidence="3" type="ORF">UXM345_LOCUS10054</name>
    <name evidence="1" type="ORF">WKI299_LOCUS24562</name>
    <name evidence="2" type="ORF">XDN619_LOCUS32873</name>
</gene>
<dbReference type="EMBL" id="CAJOBF010000939">
    <property type="protein sequence ID" value="CAF3891955.1"/>
    <property type="molecule type" value="Genomic_DNA"/>
</dbReference>
<evidence type="ECO:0000313" key="1">
    <source>
        <dbReference type="EMBL" id="CAF2121883.1"/>
    </source>
</evidence>
<dbReference type="EMBL" id="CAJOBG010001460">
    <property type="protein sequence ID" value="CAF3931133.1"/>
    <property type="molecule type" value="Genomic_DNA"/>
</dbReference>
<evidence type="ECO:0000313" key="2">
    <source>
        <dbReference type="EMBL" id="CAF2202729.1"/>
    </source>
</evidence>
<dbReference type="EMBL" id="CAJNRF010010560">
    <property type="protein sequence ID" value="CAF2121883.1"/>
    <property type="molecule type" value="Genomic_DNA"/>
</dbReference>
<evidence type="ECO:0008006" key="7">
    <source>
        <dbReference type="Google" id="ProtNLM"/>
    </source>
</evidence>
<name>A0A816ZCC3_9BILA</name>
<sequence length="158" mass="18453">MDYGFILEPKSAYLDFEIGTINALEKIFSNVSIHGCWFHYTQSIYRNIQKIGLSTLYEQNEEVNIWLKCFMALPLVKDTAVGAAIDYLIDNPPSSHILLIEFNEYFRKQWIDRIPIKYWNLGPIHLRCNNSVEGYNNRLKHRFGAHPPVVSNLKLEFS</sequence>
<evidence type="ECO:0000313" key="4">
    <source>
        <dbReference type="EMBL" id="CAF3931133.1"/>
    </source>
</evidence>
<keyword evidence="5" id="KW-1185">Reference proteome</keyword>
<dbReference type="Proteomes" id="UP000663842">
    <property type="component" value="Unassembled WGS sequence"/>
</dbReference>
<accession>A0A816ZCC3</accession>
<dbReference type="EMBL" id="CAJNRG010016524">
    <property type="protein sequence ID" value="CAF2202729.1"/>
    <property type="molecule type" value="Genomic_DNA"/>
</dbReference>
<evidence type="ECO:0000313" key="3">
    <source>
        <dbReference type="EMBL" id="CAF3891955.1"/>
    </source>
</evidence>
<comment type="caution">
    <text evidence="2">The sequence shown here is derived from an EMBL/GenBank/DDBJ whole genome shotgun (WGS) entry which is preliminary data.</text>
</comment>
<dbReference type="Proteomes" id="UP000663887">
    <property type="component" value="Unassembled WGS sequence"/>
</dbReference>